<reference evidence="2" key="1">
    <citation type="submission" date="2018-09" db="EMBL/GenBank/DDBJ databases">
        <authorList>
            <person name="Livingstone P.G."/>
            <person name="Whitworth D.E."/>
        </authorList>
    </citation>
    <scope>NUCLEOTIDE SEQUENCE [LARGE SCALE GENOMIC DNA]</scope>
    <source>
        <strain evidence="2">AB047A</strain>
    </source>
</reference>
<dbReference type="Proteomes" id="UP000282656">
    <property type="component" value="Unassembled WGS sequence"/>
</dbReference>
<evidence type="ECO:0000313" key="2">
    <source>
        <dbReference type="Proteomes" id="UP000282656"/>
    </source>
</evidence>
<proteinExistence type="predicted"/>
<evidence type="ECO:0000313" key="1">
    <source>
        <dbReference type="EMBL" id="RKH68941.1"/>
    </source>
</evidence>
<organism evidence="1 2">
    <name type="scientific">Corallococcus interemptor</name>
    <dbReference type="NCBI Taxonomy" id="2316720"/>
    <lineage>
        <taxon>Bacteria</taxon>
        <taxon>Pseudomonadati</taxon>
        <taxon>Myxococcota</taxon>
        <taxon>Myxococcia</taxon>
        <taxon>Myxococcales</taxon>
        <taxon>Cystobacterineae</taxon>
        <taxon>Myxococcaceae</taxon>
        <taxon>Corallococcus</taxon>
    </lineage>
</organism>
<accession>A0A3A8QM96</accession>
<dbReference type="AlphaFoldDB" id="A0A3A8QM96"/>
<comment type="caution">
    <text evidence="1">The sequence shown here is derived from an EMBL/GenBank/DDBJ whole genome shotgun (WGS) entry which is preliminary data.</text>
</comment>
<keyword evidence="2" id="KW-1185">Reference proteome</keyword>
<name>A0A3A8QM96_9BACT</name>
<gene>
    <name evidence="1" type="ORF">D7X96_16265</name>
</gene>
<protein>
    <submittedName>
        <fullName evidence="1">Uncharacterized protein</fullName>
    </submittedName>
</protein>
<dbReference type="EMBL" id="RAWM01000037">
    <property type="protein sequence ID" value="RKH68941.1"/>
    <property type="molecule type" value="Genomic_DNA"/>
</dbReference>
<sequence length="65" mass="7618">MRRKPARPQFYDDSKKPWEAFLEEGELRGSLWKVFNAVRTWEYIDVERYVGAFQVNAVVRPLGGG</sequence>